<comment type="caution">
    <text evidence="6">The sequence shown here is derived from an EMBL/GenBank/DDBJ whole genome shotgun (WGS) entry which is preliminary data.</text>
</comment>
<dbReference type="Gene3D" id="3.40.50.300">
    <property type="entry name" value="P-loop containing nucleotide triphosphate hydrolases"/>
    <property type="match status" value="2"/>
</dbReference>
<dbReference type="SMART" id="SM00382">
    <property type="entry name" value="AAA"/>
    <property type="match status" value="2"/>
</dbReference>
<feature type="compositionally biased region" description="Basic and acidic residues" evidence="4">
    <location>
        <begin position="54"/>
        <end position="72"/>
    </location>
</feature>
<dbReference type="FunFam" id="3.40.50.300:FF:000011">
    <property type="entry name" value="Putative ABC transporter ATP-binding component"/>
    <property type="match status" value="1"/>
</dbReference>
<dbReference type="AlphaFoldDB" id="A0A9W6ZQF7"/>
<keyword evidence="2" id="KW-0547">Nucleotide-binding</keyword>
<dbReference type="EMBL" id="BRXY01000034">
    <property type="protein sequence ID" value="GMH55492.1"/>
    <property type="molecule type" value="Genomic_DNA"/>
</dbReference>
<protein>
    <recommendedName>
        <fullName evidence="5">ABC transporter domain-containing protein</fullName>
    </recommendedName>
</protein>
<dbReference type="Pfam" id="PF00005">
    <property type="entry name" value="ABC_tran"/>
    <property type="match status" value="2"/>
</dbReference>
<evidence type="ECO:0000256" key="1">
    <source>
        <dbReference type="ARBA" id="ARBA00022737"/>
    </source>
</evidence>
<dbReference type="SUPFAM" id="SSF52540">
    <property type="entry name" value="P-loop containing nucleoside triphosphate hydrolases"/>
    <property type="match status" value="2"/>
</dbReference>
<dbReference type="CDD" id="cd03221">
    <property type="entry name" value="ABCF_EF-3"/>
    <property type="match status" value="2"/>
</dbReference>
<feature type="region of interest" description="Disordered" evidence="4">
    <location>
        <begin position="692"/>
        <end position="778"/>
    </location>
</feature>
<dbReference type="Proteomes" id="UP001165085">
    <property type="component" value="Unassembled WGS sequence"/>
</dbReference>
<dbReference type="Pfam" id="PF12848">
    <property type="entry name" value="ABC_tran_Xtn"/>
    <property type="match status" value="1"/>
</dbReference>
<dbReference type="OrthoDB" id="2110130at2759"/>
<dbReference type="PROSITE" id="PS00211">
    <property type="entry name" value="ABC_TRANSPORTER_1"/>
    <property type="match status" value="1"/>
</dbReference>
<dbReference type="InterPro" id="IPR017871">
    <property type="entry name" value="ABC_transporter-like_CS"/>
</dbReference>
<dbReference type="PANTHER" id="PTHR19211">
    <property type="entry name" value="ATP-BINDING TRANSPORT PROTEIN-RELATED"/>
    <property type="match status" value="1"/>
</dbReference>
<gene>
    <name evidence="6" type="ORF">TrST_g6452</name>
</gene>
<feature type="domain" description="ABC transporter" evidence="5">
    <location>
        <begin position="475"/>
        <end position="690"/>
    </location>
</feature>
<accession>A0A9W6ZQF7</accession>
<evidence type="ECO:0000313" key="6">
    <source>
        <dbReference type="EMBL" id="GMH55492.1"/>
    </source>
</evidence>
<dbReference type="InterPro" id="IPR003593">
    <property type="entry name" value="AAA+_ATPase"/>
</dbReference>
<feature type="compositionally biased region" description="Basic and acidic residues" evidence="4">
    <location>
        <begin position="710"/>
        <end position="720"/>
    </location>
</feature>
<reference evidence="7" key="1">
    <citation type="journal article" date="2023" name="Commun. Biol.">
        <title>Genome analysis of Parmales, the sister group of diatoms, reveals the evolutionary specialization of diatoms from phago-mixotrophs to photoautotrophs.</title>
        <authorList>
            <person name="Ban H."/>
            <person name="Sato S."/>
            <person name="Yoshikawa S."/>
            <person name="Yamada K."/>
            <person name="Nakamura Y."/>
            <person name="Ichinomiya M."/>
            <person name="Sato N."/>
            <person name="Blanc-Mathieu R."/>
            <person name="Endo H."/>
            <person name="Kuwata A."/>
            <person name="Ogata H."/>
        </authorList>
    </citation>
    <scope>NUCLEOTIDE SEQUENCE [LARGE SCALE GENOMIC DNA]</scope>
    <source>
        <strain evidence="7">NIES 3701</strain>
    </source>
</reference>
<organism evidence="6 7">
    <name type="scientific">Triparma strigata</name>
    <dbReference type="NCBI Taxonomy" id="1606541"/>
    <lineage>
        <taxon>Eukaryota</taxon>
        <taxon>Sar</taxon>
        <taxon>Stramenopiles</taxon>
        <taxon>Ochrophyta</taxon>
        <taxon>Bolidophyceae</taxon>
        <taxon>Parmales</taxon>
        <taxon>Triparmaceae</taxon>
        <taxon>Triparma</taxon>
    </lineage>
</organism>
<dbReference type="GO" id="GO:0016887">
    <property type="term" value="F:ATP hydrolysis activity"/>
    <property type="evidence" value="ECO:0007669"/>
    <property type="project" value="InterPro"/>
</dbReference>
<feature type="region of interest" description="Disordered" evidence="4">
    <location>
        <begin position="1"/>
        <end position="98"/>
    </location>
</feature>
<sequence length="792" mass="88084">MSQSTWQQKKAKLAEEEARRAEEQAQIDAERKAELAFSKDTSAAAMGGGDDELFEKKLTKEEKKAAAKAAREAKKKAKEAKSGKGKKGKTDEDDAKANQAKVDDIASSLAQNPKDGYGVQTPADILAENGTVCTYAQSKGGVDSRSKDINVQNFTMLHKGAVMLDESEIVLNYGNRYGLIGSNGCGKSTFLAALGARAVPIPDGIDIFHLKEEIEPSETSAFEAVMSVDEERARLEKDADELNNILTEIGEGDEDADEKQETIMDLLNIVYERLDEMDATTAEVRARSILKGLGFTHEMQGKATKDFSGGWRMRVSLARALFIKPACLLLDEPTNHLDMEAVLWLEDYLSKWNRILLMVSHSQDFLDGVCTHMIHLNPKRTLTYYQGNYSQFVKTKKEKEDNQWKQYRWEQDQIKSMKDYIAKFGHGTAKNARQAQSKEKVLEKMVAAGLTDKPVEDKAFSFKFQDPGHLPPPVLAFQNVEFHYPKCENLYSNLDFGVDLDSRIALVGPNGAGKSTLVKLMCGELIPTNGDVRPHMHLTMSRFTQHFQDVLDLTKTPLEYFAFLYPNETKEDLRKYLGRFGVSGKMQVQVMEELSDGQKARVVLSKMGRENPHILLLDEPTNHLDMESIDSLANAINEYKGGLVLVSHDMRLIDQVAEEVWICDNKTVAKFPEGILGYKRHLQQQLGLQSALKGDASVKSDPNKKKKEKKKEPAKPKISVEKTTPAPVEAPSELVKWGSGGDEPPKAPPAGGEGLANMGACKEALPPAPDGQCPNFGKTEWRKCELCDKRHP</sequence>
<feature type="domain" description="ABC transporter" evidence="5">
    <location>
        <begin position="149"/>
        <end position="403"/>
    </location>
</feature>
<evidence type="ECO:0000259" key="5">
    <source>
        <dbReference type="PROSITE" id="PS50893"/>
    </source>
</evidence>
<feature type="compositionally biased region" description="Basic residues" evidence="4">
    <location>
        <begin position="73"/>
        <end position="87"/>
    </location>
</feature>
<dbReference type="FunFam" id="3.40.50.300:FF:000104">
    <property type="entry name" value="ATP-binding cassette sub-family F member 3"/>
    <property type="match status" value="1"/>
</dbReference>
<dbReference type="InterPro" id="IPR003439">
    <property type="entry name" value="ABC_transporter-like_ATP-bd"/>
</dbReference>
<keyword evidence="1" id="KW-0677">Repeat</keyword>
<dbReference type="InterPro" id="IPR050611">
    <property type="entry name" value="ABCF"/>
</dbReference>
<dbReference type="PANTHER" id="PTHR19211:SF15">
    <property type="entry name" value="ATP-BINDING CASSETTE SUB-FAMILY F MEMBER 2"/>
    <property type="match status" value="1"/>
</dbReference>
<feature type="compositionally biased region" description="Basic and acidic residues" evidence="4">
    <location>
        <begin position="12"/>
        <end position="34"/>
    </location>
</feature>
<proteinExistence type="predicted"/>
<name>A0A9W6ZQF7_9STRA</name>
<dbReference type="GO" id="GO:0005524">
    <property type="term" value="F:ATP binding"/>
    <property type="evidence" value="ECO:0007669"/>
    <property type="project" value="UniProtKB-KW"/>
</dbReference>
<dbReference type="InterPro" id="IPR027417">
    <property type="entry name" value="P-loop_NTPase"/>
</dbReference>
<dbReference type="InterPro" id="IPR032781">
    <property type="entry name" value="ABC_tran_Xtn"/>
</dbReference>
<keyword evidence="3" id="KW-0067">ATP-binding</keyword>
<evidence type="ECO:0000256" key="3">
    <source>
        <dbReference type="ARBA" id="ARBA00022840"/>
    </source>
</evidence>
<evidence type="ECO:0000256" key="4">
    <source>
        <dbReference type="SAM" id="MobiDB-lite"/>
    </source>
</evidence>
<dbReference type="PROSITE" id="PS50893">
    <property type="entry name" value="ABC_TRANSPORTER_2"/>
    <property type="match status" value="2"/>
</dbReference>
<keyword evidence="7" id="KW-1185">Reference proteome</keyword>
<evidence type="ECO:0000256" key="2">
    <source>
        <dbReference type="ARBA" id="ARBA00022741"/>
    </source>
</evidence>
<evidence type="ECO:0000313" key="7">
    <source>
        <dbReference type="Proteomes" id="UP001165085"/>
    </source>
</evidence>